<dbReference type="SUPFAM" id="SSF103473">
    <property type="entry name" value="MFS general substrate transporter"/>
    <property type="match status" value="1"/>
</dbReference>
<evidence type="ECO:0000256" key="5">
    <source>
        <dbReference type="ARBA" id="ARBA00023136"/>
    </source>
</evidence>
<dbReference type="EMBL" id="CP116341">
    <property type="protein sequence ID" value="WOV85836.1"/>
    <property type="molecule type" value="Genomic_DNA"/>
</dbReference>
<feature type="transmembrane region" description="Helical" evidence="6">
    <location>
        <begin position="250"/>
        <end position="271"/>
    </location>
</feature>
<keyword evidence="9" id="KW-1185">Reference proteome</keyword>
<dbReference type="PANTHER" id="PTHR23523">
    <property type="match status" value="1"/>
</dbReference>
<evidence type="ECO:0000256" key="1">
    <source>
        <dbReference type="ARBA" id="ARBA00004651"/>
    </source>
</evidence>
<feature type="transmembrane region" description="Helical" evidence="6">
    <location>
        <begin position="166"/>
        <end position="186"/>
    </location>
</feature>
<evidence type="ECO:0000256" key="4">
    <source>
        <dbReference type="ARBA" id="ARBA00022989"/>
    </source>
</evidence>
<feature type="transmembrane region" description="Helical" evidence="6">
    <location>
        <begin position="373"/>
        <end position="393"/>
    </location>
</feature>
<organism evidence="8 9">
    <name type="scientific">Sporosarcina jeotgali</name>
    <dbReference type="NCBI Taxonomy" id="3020056"/>
    <lineage>
        <taxon>Bacteria</taxon>
        <taxon>Bacillati</taxon>
        <taxon>Bacillota</taxon>
        <taxon>Bacilli</taxon>
        <taxon>Bacillales</taxon>
        <taxon>Caryophanaceae</taxon>
        <taxon>Sporosarcina</taxon>
    </lineage>
</organism>
<feature type="domain" description="Major facilitator superfamily (MFS) profile" evidence="7">
    <location>
        <begin position="10"/>
        <end position="397"/>
    </location>
</feature>
<evidence type="ECO:0000313" key="8">
    <source>
        <dbReference type="EMBL" id="WOV85836.1"/>
    </source>
</evidence>
<evidence type="ECO:0000259" key="7">
    <source>
        <dbReference type="PROSITE" id="PS50850"/>
    </source>
</evidence>
<feature type="transmembrane region" description="Helical" evidence="6">
    <location>
        <begin position="349"/>
        <end position="367"/>
    </location>
</feature>
<evidence type="ECO:0000256" key="3">
    <source>
        <dbReference type="ARBA" id="ARBA00022692"/>
    </source>
</evidence>
<feature type="transmembrane region" description="Helical" evidence="6">
    <location>
        <begin position="48"/>
        <end position="68"/>
    </location>
</feature>
<feature type="transmembrane region" description="Helical" evidence="6">
    <location>
        <begin position="138"/>
        <end position="160"/>
    </location>
</feature>
<dbReference type="Pfam" id="PF07690">
    <property type="entry name" value="MFS_1"/>
    <property type="match status" value="1"/>
</dbReference>
<evidence type="ECO:0000256" key="6">
    <source>
        <dbReference type="SAM" id="Phobius"/>
    </source>
</evidence>
<dbReference type="PANTHER" id="PTHR23523:SF2">
    <property type="entry name" value="2-NITROIMIDAZOLE TRANSPORTER"/>
    <property type="match status" value="1"/>
</dbReference>
<dbReference type="Gene3D" id="1.20.1250.20">
    <property type="entry name" value="MFS general substrate transporter like domains"/>
    <property type="match status" value="2"/>
</dbReference>
<reference evidence="8 9" key="1">
    <citation type="submission" date="2023-01" db="EMBL/GenBank/DDBJ databases">
        <title>Sporosarcina sp. nov., isolated from Korean tranditional fermented seafood 'Jeotgal'.</title>
        <authorList>
            <person name="Yang A.-I."/>
        </authorList>
    </citation>
    <scope>NUCLEOTIDE SEQUENCE [LARGE SCALE GENOMIC DNA]</scope>
    <source>
        <strain evidence="8 9">B2O-1</strain>
    </source>
</reference>
<feature type="transmembrane region" description="Helical" evidence="6">
    <location>
        <begin position="219"/>
        <end position="244"/>
    </location>
</feature>
<accession>A0ABZ0KZL9</accession>
<dbReference type="InterPro" id="IPR036259">
    <property type="entry name" value="MFS_trans_sf"/>
</dbReference>
<evidence type="ECO:0000313" key="9">
    <source>
        <dbReference type="Proteomes" id="UP001303532"/>
    </source>
</evidence>
<dbReference type="Proteomes" id="UP001303532">
    <property type="component" value="Chromosome"/>
</dbReference>
<proteinExistence type="predicted"/>
<feature type="transmembrane region" description="Helical" evidence="6">
    <location>
        <begin position="100"/>
        <end position="126"/>
    </location>
</feature>
<gene>
    <name evidence="8" type="ORF">PGH26_07855</name>
</gene>
<dbReference type="InterPro" id="IPR052524">
    <property type="entry name" value="MFS_Cyanate_Porter"/>
</dbReference>
<dbReference type="PROSITE" id="PS50850">
    <property type="entry name" value="MFS"/>
    <property type="match status" value="1"/>
</dbReference>
<dbReference type="InterPro" id="IPR011701">
    <property type="entry name" value="MFS"/>
</dbReference>
<sequence>MNPNQLTTKKTVLLIFAIFAVSLNMRPAITSIGPLLDLIRGQLSLTNAQVSLLTALPVICMGVFASLAPVLNRRFGLNATMIFMVAVIGVMTALRDFIPTYTMLLVSSIGVGIAIAIAGPLLSAMIKQNFPHRAGPVIGIYSFGLGAGATASTGLSAYFYELTGSYPFALSIWAVLAFAGIAVWLASATDQLVVHQQAGKSSKQKVSEFRSPWKNSKAWLFLFFFGLQSAAFFSIVIWLAPIAISKGMTIVQAGTLVSLMTAVQIVLNITIPLMMERYPGRKMWLLFILLIGLVAVGMFATGHVPFLWVGALLMGVPLGGMFPIALVLPLDETENAAETNSWTAMMQTGGYIIGGILPLLIGVLYDATNNHQVTIALFASLFIGMIILALLIGDKTE</sequence>
<feature type="transmembrane region" description="Helical" evidence="6">
    <location>
        <begin position="306"/>
        <end position="328"/>
    </location>
</feature>
<name>A0ABZ0KZL9_9BACL</name>
<evidence type="ECO:0000256" key="2">
    <source>
        <dbReference type="ARBA" id="ARBA00022448"/>
    </source>
</evidence>
<keyword evidence="4 6" id="KW-1133">Transmembrane helix</keyword>
<protein>
    <submittedName>
        <fullName evidence="8">MFS transporter</fullName>
    </submittedName>
</protein>
<dbReference type="InterPro" id="IPR020846">
    <property type="entry name" value="MFS_dom"/>
</dbReference>
<keyword evidence="5 6" id="KW-0472">Membrane</keyword>
<feature type="transmembrane region" description="Helical" evidence="6">
    <location>
        <begin position="75"/>
        <end position="94"/>
    </location>
</feature>
<comment type="subcellular location">
    <subcellularLocation>
        <location evidence="1">Cell membrane</location>
        <topology evidence="1">Multi-pass membrane protein</topology>
    </subcellularLocation>
</comment>
<keyword evidence="3 6" id="KW-0812">Transmembrane</keyword>
<keyword evidence="2" id="KW-0813">Transport</keyword>
<feature type="transmembrane region" description="Helical" evidence="6">
    <location>
        <begin position="283"/>
        <end position="300"/>
    </location>
</feature>
<feature type="transmembrane region" description="Helical" evidence="6">
    <location>
        <begin position="12"/>
        <end position="36"/>
    </location>
</feature>
<dbReference type="RefSeq" id="WP_323693431.1">
    <property type="nucleotide sequence ID" value="NZ_CP116341.1"/>
</dbReference>